<evidence type="ECO:0000256" key="5">
    <source>
        <dbReference type="ARBA" id="ARBA00023136"/>
    </source>
</evidence>
<feature type="transmembrane region" description="Helical" evidence="6">
    <location>
        <begin position="86"/>
        <end position="109"/>
    </location>
</feature>
<evidence type="ECO:0008006" key="9">
    <source>
        <dbReference type="Google" id="ProtNLM"/>
    </source>
</evidence>
<comment type="subcellular location">
    <subcellularLocation>
        <location evidence="1">Cell membrane</location>
        <topology evidence="1">Multi-pass membrane protein</topology>
    </subcellularLocation>
</comment>
<evidence type="ECO:0000256" key="2">
    <source>
        <dbReference type="ARBA" id="ARBA00022475"/>
    </source>
</evidence>
<keyword evidence="2" id="KW-1003">Cell membrane</keyword>
<dbReference type="OrthoDB" id="370051at2"/>
<dbReference type="RefSeq" id="WP_037544825.1">
    <property type="nucleotide sequence ID" value="NZ_JNUP01000003.1"/>
</dbReference>
<proteinExistence type="predicted"/>
<dbReference type="CDD" id="cd06580">
    <property type="entry name" value="TM_PBP1_transp_TpRbsC_like"/>
    <property type="match status" value="1"/>
</dbReference>
<organism evidence="7 8">
    <name type="scientific">Spirochaeta lutea</name>
    <dbReference type="NCBI Taxonomy" id="1480694"/>
    <lineage>
        <taxon>Bacteria</taxon>
        <taxon>Pseudomonadati</taxon>
        <taxon>Spirochaetota</taxon>
        <taxon>Spirochaetia</taxon>
        <taxon>Spirochaetales</taxon>
        <taxon>Spirochaetaceae</taxon>
        <taxon>Spirochaeta</taxon>
    </lineage>
</organism>
<name>A0A098R1K2_9SPIO</name>
<keyword evidence="8" id="KW-1185">Reference proteome</keyword>
<dbReference type="STRING" id="1480694.DC28_00925"/>
<dbReference type="InterPro" id="IPR001851">
    <property type="entry name" value="ABC_transp_permease"/>
</dbReference>
<evidence type="ECO:0000256" key="6">
    <source>
        <dbReference type="SAM" id="Phobius"/>
    </source>
</evidence>
<dbReference type="eggNOG" id="COG1079">
    <property type="taxonomic scope" value="Bacteria"/>
</dbReference>
<feature type="transmembrane region" description="Helical" evidence="6">
    <location>
        <begin position="180"/>
        <end position="201"/>
    </location>
</feature>
<dbReference type="AlphaFoldDB" id="A0A098R1K2"/>
<reference evidence="7 8" key="1">
    <citation type="submission" date="2014-05" db="EMBL/GenBank/DDBJ databases">
        <title>De novo Genome Sequence of Spirocheata sp.</title>
        <authorList>
            <person name="Shivani Y."/>
            <person name="Subhash Y."/>
            <person name="Tushar L."/>
            <person name="Sasikala C."/>
            <person name="Ramana C.V."/>
        </authorList>
    </citation>
    <scope>NUCLEOTIDE SEQUENCE [LARGE SCALE GENOMIC DNA]</scope>
    <source>
        <strain evidence="7 8">JC230</strain>
    </source>
</reference>
<evidence type="ECO:0000256" key="4">
    <source>
        <dbReference type="ARBA" id="ARBA00022989"/>
    </source>
</evidence>
<feature type="transmembrane region" description="Helical" evidence="6">
    <location>
        <begin position="213"/>
        <end position="239"/>
    </location>
</feature>
<dbReference type="EMBL" id="JNUP01000003">
    <property type="protein sequence ID" value="KGE73814.1"/>
    <property type="molecule type" value="Genomic_DNA"/>
</dbReference>
<dbReference type="GO" id="GO:0005886">
    <property type="term" value="C:plasma membrane"/>
    <property type="evidence" value="ECO:0007669"/>
    <property type="project" value="UniProtKB-SubCell"/>
</dbReference>
<feature type="transmembrane region" description="Helical" evidence="6">
    <location>
        <begin position="38"/>
        <end position="54"/>
    </location>
</feature>
<protein>
    <recommendedName>
        <fullName evidence="9">ABC transporter permease</fullName>
    </recommendedName>
</protein>
<keyword evidence="3 6" id="KW-0812">Transmembrane</keyword>
<dbReference type="Pfam" id="PF02653">
    <property type="entry name" value="BPD_transp_2"/>
    <property type="match status" value="1"/>
</dbReference>
<evidence type="ECO:0000256" key="3">
    <source>
        <dbReference type="ARBA" id="ARBA00022692"/>
    </source>
</evidence>
<comment type="caution">
    <text evidence="7">The sequence shown here is derived from an EMBL/GenBank/DDBJ whole genome shotgun (WGS) entry which is preliminary data.</text>
</comment>
<gene>
    <name evidence="7" type="ORF">DC28_00925</name>
</gene>
<keyword evidence="4 6" id="KW-1133">Transmembrane helix</keyword>
<evidence type="ECO:0000256" key="1">
    <source>
        <dbReference type="ARBA" id="ARBA00004651"/>
    </source>
</evidence>
<feature type="transmembrane region" description="Helical" evidence="6">
    <location>
        <begin position="12"/>
        <end position="31"/>
    </location>
</feature>
<dbReference type="PANTHER" id="PTHR43370:SF1">
    <property type="entry name" value="GUANOSINE ABC TRANSPORTER PERMEASE PROTEIN NUPQ"/>
    <property type="match status" value="1"/>
</dbReference>
<feature type="transmembrane region" description="Helical" evidence="6">
    <location>
        <begin position="251"/>
        <end position="273"/>
    </location>
</feature>
<feature type="transmembrane region" description="Helical" evidence="6">
    <location>
        <begin position="60"/>
        <end position="79"/>
    </location>
</feature>
<accession>A0A098R1K2</accession>
<dbReference type="GO" id="GO:0022857">
    <property type="term" value="F:transmembrane transporter activity"/>
    <property type="evidence" value="ECO:0007669"/>
    <property type="project" value="InterPro"/>
</dbReference>
<evidence type="ECO:0000313" key="8">
    <source>
        <dbReference type="Proteomes" id="UP000029692"/>
    </source>
</evidence>
<dbReference type="PANTHER" id="PTHR43370">
    <property type="entry name" value="SUGAR ABC TRANSPORTER INTEGRAL MEMBRANE PROTEIN-RELATED"/>
    <property type="match status" value="1"/>
</dbReference>
<feature type="transmembrane region" description="Helical" evidence="6">
    <location>
        <begin position="129"/>
        <end position="148"/>
    </location>
</feature>
<dbReference type="Proteomes" id="UP000029692">
    <property type="component" value="Unassembled WGS sequence"/>
</dbReference>
<evidence type="ECO:0000313" key="7">
    <source>
        <dbReference type="EMBL" id="KGE73814.1"/>
    </source>
</evidence>
<keyword evidence="5 6" id="KW-0472">Membrane</keyword>
<sequence>MDSTLGELLYSAAPIIFAGLGALVSQLAGVLNIGMEGILLFGAFSSISAVILTTQPIIGILAGAIAGTLAALVISWAHVNRGGNIFIAGLAINLSAWGLIPVLSSMIFGVKGVLGLEQQIGFRVPTQPWVVLLALLAIVLVVLLRQWLKHTRYGIKFRMIHEDALGAREMGITVSRIQRAALMLSGALGGIAGSFIALRLGAFVPNMSAGRGWIALVVVFLGSSSPAGVLVGSLIFVLAELIAGEIQSLSSLPGIFVGLPYLLTFVILVIWNLSVAPAIKSYKQRKPAP</sequence>